<sequence>MRFTTVFPTATLGLTTLGLTTQALAAPANKTAEVLVERASLEGGCVGKWDAHSHGGLAISVFVIPGAMRSHVRGYLVEYREAARYGPTWTRPNGCNATLLPKVLCSGTGLYSPTTPITAVRFIQPPACGECKQLPLLKGVTSEDDAVQYEERDGHASEKRPSDVAVTSTATLYCWVSTVRQASELGKG</sequence>
<evidence type="ECO:0000313" key="2">
    <source>
        <dbReference type="EMBL" id="KAK7996225.1"/>
    </source>
</evidence>
<feature type="chain" id="PRO_5046105341" evidence="1">
    <location>
        <begin position="26"/>
        <end position="188"/>
    </location>
</feature>
<accession>A0ABR1R2G7</accession>
<name>A0ABR1R2G7_9PEZI</name>
<reference evidence="2 3" key="1">
    <citation type="submission" date="2023-01" db="EMBL/GenBank/DDBJ databases">
        <title>Analysis of 21 Apiospora genomes using comparative genomics revels a genus with tremendous synthesis potential of carbohydrate active enzymes and secondary metabolites.</title>
        <authorList>
            <person name="Sorensen T."/>
        </authorList>
    </citation>
    <scope>NUCLEOTIDE SEQUENCE [LARGE SCALE GENOMIC DNA]</scope>
    <source>
        <strain evidence="2 3">CBS 20057</strain>
    </source>
</reference>
<comment type="caution">
    <text evidence="2">The sequence shown here is derived from an EMBL/GenBank/DDBJ whole genome shotgun (WGS) entry which is preliminary data.</text>
</comment>
<protein>
    <submittedName>
        <fullName evidence="2">Uncharacterized protein</fullName>
    </submittedName>
</protein>
<keyword evidence="1" id="KW-0732">Signal</keyword>
<proteinExistence type="predicted"/>
<gene>
    <name evidence="2" type="ORF">PG991_015692</name>
</gene>
<evidence type="ECO:0000256" key="1">
    <source>
        <dbReference type="SAM" id="SignalP"/>
    </source>
</evidence>
<organism evidence="2 3">
    <name type="scientific">Apiospora marii</name>
    <dbReference type="NCBI Taxonomy" id="335849"/>
    <lineage>
        <taxon>Eukaryota</taxon>
        <taxon>Fungi</taxon>
        <taxon>Dikarya</taxon>
        <taxon>Ascomycota</taxon>
        <taxon>Pezizomycotina</taxon>
        <taxon>Sordariomycetes</taxon>
        <taxon>Xylariomycetidae</taxon>
        <taxon>Amphisphaeriales</taxon>
        <taxon>Apiosporaceae</taxon>
        <taxon>Apiospora</taxon>
    </lineage>
</organism>
<feature type="signal peptide" evidence="1">
    <location>
        <begin position="1"/>
        <end position="25"/>
    </location>
</feature>
<evidence type="ECO:0000313" key="3">
    <source>
        <dbReference type="Proteomes" id="UP001396898"/>
    </source>
</evidence>
<keyword evidence="3" id="KW-1185">Reference proteome</keyword>
<dbReference type="EMBL" id="JAQQWI010000022">
    <property type="protein sequence ID" value="KAK7996225.1"/>
    <property type="molecule type" value="Genomic_DNA"/>
</dbReference>
<dbReference type="Proteomes" id="UP001396898">
    <property type="component" value="Unassembled WGS sequence"/>
</dbReference>